<feature type="coiled-coil region" evidence="8">
    <location>
        <begin position="325"/>
        <end position="352"/>
    </location>
</feature>
<accession>A0A7S3JZR9</accession>
<dbReference type="PROSITE" id="PS51562">
    <property type="entry name" value="RNA_CAP0_MT"/>
    <property type="match status" value="1"/>
</dbReference>
<proteinExistence type="predicted"/>
<evidence type="ECO:0000256" key="7">
    <source>
        <dbReference type="ARBA" id="ARBA00044712"/>
    </source>
</evidence>
<dbReference type="SUPFAM" id="SSF53335">
    <property type="entry name" value="S-adenosyl-L-methionine-dependent methyltransferases"/>
    <property type="match status" value="1"/>
</dbReference>
<dbReference type="Pfam" id="PF03291">
    <property type="entry name" value="mRNA_G-N7_MeTrfase"/>
    <property type="match status" value="2"/>
</dbReference>
<dbReference type="GO" id="GO:0003723">
    <property type="term" value="F:RNA binding"/>
    <property type="evidence" value="ECO:0007669"/>
    <property type="project" value="UniProtKB-KW"/>
</dbReference>
<feature type="domain" description="MRNA cap 0 methyltransferase" evidence="9">
    <location>
        <begin position="265"/>
        <end position="616"/>
    </location>
</feature>
<evidence type="ECO:0000256" key="4">
    <source>
        <dbReference type="ARBA" id="ARBA00022691"/>
    </source>
</evidence>
<keyword evidence="3" id="KW-0808">Transferase</keyword>
<keyword evidence="8" id="KW-0175">Coiled coil</keyword>
<keyword evidence="4" id="KW-0949">S-adenosyl-L-methionine</keyword>
<evidence type="ECO:0000256" key="6">
    <source>
        <dbReference type="ARBA" id="ARBA00023042"/>
    </source>
</evidence>
<name>A0A7S3JZR9_9STRA</name>
<keyword evidence="2" id="KW-0489">Methyltransferase</keyword>
<sequence length="674" mass="76009">MIETSFRLDVDSHAIAELRCAAYVTDGPIPEILGGRLVNVIDYEKDRRIWQALWCRCWLIPPLSDVHKLADFVTYLQKRGKAAILNRGGINNAVTCVIPPREPRKEDGACLCLFAPSQQKEKYIQLSVQSCNLGKIQSSPISAELNVPADGWQNGASAWVKAVDDGEYTLCTSSAPSFHDFAKSLFQSDKAATLVSQGTTHCCGIVTATVSLQQIEIWIPRALLDTENDTETTPGLVHARPLADDTTAANFYNQLDRRWESQANSQIYHLRRFNNWVKAELIKKGTELCRMRSDEPINVLDLACGKGGDLAKWARLGPLSSYAGVDIAESSLEDLRTRLRDSRNTLTQLEETRLVAANLGKRSLRESGDWRVLDMNSGTWSITDGTALNRRYDVASIQFALHYVFQQESKATTFFADVAALLRPNGVLVATTVDARALCELMLTRGKQTQCNGPSPTAHGWWRADIEDELSEIATQGLEPLRHRTFEPRIPLTVWMEQQVIDRLITHDTRKLNSNNNSYFGLRYWFQLRDSAQSEAVDSPEWLAPPELLTKLATDCGLQLESRHNFADFLAQRQNEYPEATAKSLRTYNVPDRQGSLSPADWDILRLYTTLIFRRQLTEIEMVQAFKRARKVLGEVWTRLDKQEQEKAVVACATNRNINIKTDHTTGRHFVLIV</sequence>
<dbReference type="AlphaFoldDB" id="A0A7S3JZR9"/>
<evidence type="ECO:0000256" key="8">
    <source>
        <dbReference type="SAM" id="Coils"/>
    </source>
</evidence>
<dbReference type="GO" id="GO:0004482">
    <property type="term" value="F:mRNA 5'-cap (guanine-N7-)-methyltransferase activity"/>
    <property type="evidence" value="ECO:0007669"/>
    <property type="project" value="UniProtKB-EC"/>
</dbReference>
<keyword evidence="5" id="KW-0694">RNA-binding</keyword>
<protein>
    <recommendedName>
        <fullName evidence="1">mRNA (guanine-N(7))-methyltransferase</fullName>
        <ecNumber evidence="1">2.1.1.56</ecNumber>
    </recommendedName>
</protein>
<comment type="catalytic activity">
    <reaction evidence="7">
        <text>a 5'-end (5'-triphosphoguanosine)-ribonucleoside in mRNA + S-adenosyl-L-methionine = a 5'-end (N(7)-methyl 5'-triphosphoguanosine)-ribonucleoside in mRNA + S-adenosyl-L-homocysteine</text>
        <dbReference type="Rhea" id="RHEA:67008"/>
        <dbReference type="Rhea" id="RHEA-COMP:17166"/>
        <dbReference type="Rhea" id="RHEA-COMP:17167"/>
        <dbReference type="ChEBI" id="CHEBI:57856"/>
        <dbReference type="ChEBI" id="CHEBI:59789"/>
        <dbReference type="ChEBI" id="CHEBI:156461"/>
        <dbReference type="ChEBI" id="CHEBI:167617"/>
        <dbReference type="EC" id="2.1.1.56"/>
    </reaction>
</comment>
<dbReference type="EMBL" id="HBIJ01016118">
    <property type="protein sequence ID" value="CAE0369980.1"/>
    <property type="molecule type" value="Transcribed_RNA"/>
</dbReference>
<evidence type="ECO:0000256" key="5">
    <source>
        <dbReference type="ARBA" id="ARBA00022884"/>
    </source>
</evidence>
<dbReference type="InterPro" id="IPR029063">
    <property type="entry name" value="SAM-dependent_MTases_sf"/>
</dbReference>
<dbReference type="Gene3D" id="3.40.50.150">
    <property type="entry name" value="Vaccinia Virus protein VP39"/>
    <property type="match status" value="1"/>
</dbReference>
<dbReference type="InterPro" id="IPR039753">
    <property type="entry name" value="RG7MT1"/>
</dbReference>
<evidence type="ECO:0000256" key="3">
    <source>
        <dbReference type="ARBA" id="ARBA00022679"/>
    </source>
</evidence>
<gene>
    <name evidence="10" type="ORF">ALAG00032_LOCUS10744</name>
</gene>
<dbReference type="EC" id="2.1.1.56" evidence="1"/>
<evidence type="ECO:0000313" key="10">
    <source>
        <dbReference type="EMBL" id="CAE0369980.1"/>
    </source>
</evidence>
<keyword evidence="6" id="KW-0507">mRNA processing</keyword>
<evidence type="ECO:0000256" key="2">
    <source>
        <dbReference type="ARBA" id="ARBA00022603"/>
    </source>
</evidence>
<dbReference type="PANTHER" id="PTHR12189">
    <property type="entry name" value="MRNA GUANINE-7- METHYLTRANSFERASE"/>
    <property type="match status" value="1"/>
</dbReference>
<keyword evidence="6" id="KW-0506">mRNA capping</keyword>
<dbReference type="CDD" id="cd02440">
    <property type="entry name" value="AdoMet_MTases"/>
    <property type="match status" value="1"/>
</dbReference>
<evidence type="ECO:0000256" key="1">
    <source>
        <dbReference type="ARBA" id="ARBA00011926"/>
    </source>
</evidence>
<dbReference type="GO" id="GO:0005634">
    <property type="term" value="C:nucleus"/>
    <property type="evidence" value="ECO:0007669"/>
    <property type="project" value="TreeGrafter"/>
</dbReference>
<dbReference type="InterPro" id="IPR004971">
    <property type="entry name" value="mRNA_G-N7_MeTrfase_dom"/>
</dbReference>
<organism evidence="10">
    <name type="scientific">Aureoumbra lagunensis</name>
    <dbReference type="NCBI Taxonomy" id="44058"/>
    <lineage>
        <taxon>Eukaryota</taxon>
        <taxon>Sar</taxon>
        <taxon>Stramenopiles</taxon>
        <taxon>Ochrophyta</taxon>
        <taxon>Pelagophyceae</taxon>
        <taxon>Pelagomonadales</taxon>
        <taxon>Aureoumbra</taxon>
    </lineage>
</organism>
<reference evidence="10" key="1">
    <citation type="submission" date="2021-01" db="EMBL/GenBank/DDBJ databases">
        <authorList>
            <person name="Corre E."/>
            <person name="Pelletier E."/>
            <person name="Niang G."/>
            <person name="Scheremetjew M."/>
            <person name="Finn R."/>
            <person name="Kale V."/>
            <person name="Holt S."/>
            <person name="Cochrane G."/>
            <person name="Meng A."/>
            <person name="Brown T."/>
            <person name="Cohen L."/>
        </authorList>
    </citation>
    <scope>NUCLEOTIDE SEQUENCE</scope>
    <source>
        <strain evidence="10">CCMP1510</strain>
    </source>
</reference>
<dbReference type="PANTHER" id="PTHR12189:SF2">
    <property type="entry name" value="MRNA CAP GUANINE-N7 METHYLTRANSFERASE"/>
    <property type="match status" value="1"/>
</dbReference>
<evidence type="ECO:0000259" key="9">
    <source>
        <dbReference type="PROSITE" id="PS51562"/>
    </source>
</evidence>